<protein>
    <submittedName>
        <fullName evidence="3">CPBP family intramembrane metalloprotease</fullName>
    </submittedName>
</protein>
<dbReference type="EMBL" id="JADWDC010000038">
    <property type="protein sequence ID" value="MCC0178243.1"/>
    <property type="molecule type" value="Genomic_DNA"/>
</dbReference>
<feature type="domain" description="CAAX prenyl protease 2/Lysostaphin resistance protein A-like" evidence="2">
    <location>
        <begin position="60"/>
        <end position="158"/>
    </location>
</feature>
<dbReference type="GO" id="GO:0008237">
    <property type="term" value="F:metallopeptidase activity"/>
    <property type="evidence" value="ECO:0007669"/>
    <property type="project" value="UniProtKB-KW"/>
</dbReference>
<sequence>MNTFVEPIVAGFVTIPTKLDWLQGFFILSVYAIIALLFGLWTGFLQWNFNSSKLIIIRVAATSLVAPALLEELFFRALLLPYPSENTDLGFTYISSLVSLFLFVIYHPLNGLTFFPAGKQTFSNPVFLTFAAILGLACTIAYLSTGSIWISISIHWLAVVFWLLCLGGIDRLELSDN</sequence>
<accession>A0A964FIK5</accession>
<keyword evidence="3" id="KW-0482">Metalloprotease</keyword>
<keyword evidence="3" id="KW-0378">Hydrolase</keyword>
<feature type="transmembrane region" description="Helical" evidence="1">
    <location>
        <begin position="148"/>
        <end position="169"/>
    </location>
</feature>
<reference evidence="3" key="1">
    <citation type="journal article" date="2021" name="Antonie Van Leeuwenhoek">
        <title>Draft genome and description of Waterburya agarophytonicola gen. nov. sp. nov. (Pleurocapsales, Cyanobacteria): a seaweed symbiont.</title>
        <authorList>
            <person name="Bonthond G."/>
            <person name="Shalygin S."/>
            <person name="Bayer T."/>
            <person name="Weinberger F."/>
        </authorList>
    </citation>
    <scope>NUCLEOTIDE SEQUENCE</scope>
    <source>
        <strain evidence="3">KI4</strain>
    </source>
</reference>
<gene>
    <name evidence="3" type="ORF">I4641_14780</name>
</gene>
<feature type="transmembrane region" description="Helical" evidence="1">
    <location>
        <begin position="90"/>
        <end position="109"/>
    </location>
</feature>
<keyword evidence="4" id="KW-1185">Reference proteome</keyword>
<feature type="transmembrane region" description="Helical" evidence="1">
    <location>
        <begin position="54"/>
        <end position="70"/>
    </location>
</feature>
<dbReference type="AlphaFoldDB" id="A0A964FIK5"/>
<dbReference type="RefSeq" id="WP_229641310.1">
    <property type="nucleotide sequence ID" value="NZ_JADWDC010000038.1"/>
</dbReference>
<evidence type="ECO:0000313" key="3">
    <source>
        <dbReference type="EMBL" id="MCC0178243.1"/>
    </source>
</evidence>
<comment type="caution">
    <text evidence="3">The sequence shown here is derived from an EMBL/GenBank/DDBJ whole genome shotgun (WGS) entry which is preliminary data.</text>
</comment>
<feature type="transmembrane region" description="Helical" evidence="1">
    <location>
        <begin position="121"/>
        <end position="142"/>
    </location>
</feature>
<evidence type="ECO:0000259" key="2">
    <source>
        <dbReference type="Pfam" id="PF02517"/>
    </source>
</evidence>
<keyword evidence="3" id="KW-0645">Protease</keyword>
<organism evidence="3 4">
    <name type="scientific">Waterburya agarophytonicola KI4</name>
    <dbReference type="NCBI Taxonomy" id="2874699"/>
    <lineage>
        <taxon>Bacteria</taxon>
        <taxon>Bacillati</taxon>
        <taxon>Cyanobacteriota</taxon>
        <taxon>Cyanophyceae</taxon>
        <taxon>Pleurocapsales</taxon>
        <taxon>Hyellaceae</taxon>
        <taxon>Waterburya</taxon>
        <taxon>Waterburya agarophytonicola</taxon>
    </lineage>
</organism>
<proteinExistence type="predicted"/>
<name>A0A964FIK5_9CYAN</name>
<keyword evidence="1" id="KW-0472">Membrane</keyword>
<dbReference type="InterPro" id="IPR003675">
    <property type="entry name" value="Rce1/LyrA-like_dom"/>
</dbReference>
<evidence type="ECO:0000313" key="4">
    <source>
        <dbReference type="Proteomes" id="UP000729733"/>
    </source>
</evidence>
<keyword evidence="1" id="KW-0812">Transmembrane</keyword>
<dbReference type="GO" id="GO:0004175">
    <property type="term" value="F:endopeptidase activity"/>
    <property type="evidence" value="ECO:0007669"/>
    <property type="project" value="UniProtKB-ARBA"/>
</dbReference>
<evidence type="ECO:0000256" key="1">
    <source>
        <dbReference type="SAM" id="Phobius"/>
    </source>
</evidence>
<feature type="transmembrane region" description="Helical" evidence="1">
    <location>
        <begin position="21"/>
        <end position="42"/>
    </location>
</feature>
<keyword evidence="1" id="KW-1133">Transmembrane helix</keyword>
<dbReference type="Proteomes" id="UP000729733">
    <property type="component" value="Unassembled WGS sequence"/>
</dbReference>
<dbReference type="GO" id="GO:0080120">
    <property type="term" value="P:CAAX-box protein maturation"/>
    <property type="evidence" value="ECO:0007669"/>
    <property type="project" value="UniProtKB-ARBA"/>
</dbReference>
<dbReference type="Pfam" id="PF02517">
    <property type="entry name" value="Rce1-like"/>
    <property type="match status" value="1"/>
</dbReference>